<evidence type="ECO:0000313" key="4">
    <source>
        <dbReference type="Proteomes" id="UP000029409"/>
    </source>
</evidence>
<dbReference type="EMBL" id="CP009288">
    <property type="protein sequence ID" value="AIQ14376.1"/>
    <property type="molecule type" value="Genomic_DNA"/>
</dbReference>
<dbReference type="AlphaFoldDB" id="A0A089HUG2"/>
<dbReference type="KEGG" id="pdu:PDUR_22570"/>
<accession>A0A089HUG2</accession>
<gene>
    <name evidence="2" type="ORF">PDUR_22570</name>
    <name evidence="3" type="ORF">PDUR_22575</name>
</gene>
<proteinExistence type="predicted"/>
<evidence type="ECO:0000313" key="3">
    <source>
        <dbReference type="EMBL" id="AIQ14376.1"/>
    </source>
</evidence>
<keyword evidence="4" id="KW-1185">Reference proteome</keyword>
<protein>
    <submittedName>
        <fullName evidence="2">Uncharacterized protein</fullName>
    </submittedName>
</protein>
<feature type="compositionally biased region" description="Low complexity" evidence="1">
    <location>
        <begin position="38"/>
        <end position="58"/>
    </location>
</feature>
<dbReference type="KEGG" id="pdu:PDUR_22575"/>
<organism evidence="2 4">
    <name type="scientific">Paenibacillus durus</name>
    <name type="common">Paenibacillus azotofixans</name>
    <dbReference type="NCBI Taxonomy" id="44251"/>
    <lineage>
        <taxon>Bacteria</taxon>
        <taxon>Bacillati</taxon>
        <taxon>Bacillota</taxon>
        <taxon>Bacilli</taxon>
        <taxon>Bacillales</taxon>
        <taxon>Paenibacillaceae</taxon>
        <taxon>Paenibacillus</taxon>
    </lineage>
</organism>
<evidence type="ECO:0000256" key="1">
    <source>
        <dbReference type="SAM" id="MobiDB-lite"/>
    </source>
</evidence>
<dbReference type="Proteomes" id="UP000029409">
    <property type="component" value="Chromosome"/>
</dbReference>
<reference evidence="2 4" key="1">
    <citation type="submission" date="2014-08" db="EMBL/GenBank/DDBJ databases">
        <title>Comparative genomics of the Paenibacillus odorifer group.</title>
        <authorList>
            <person name="den Bakker H.C."/>
            <person name="Tsai Y.-C."/>
            <person name="Martin N."/>
            <person name="Korlach J."/>
            <person name="Wiedmann M."/>
        </authorList>
    </citation>
    <scope>NUCLEOTIDE SEQUENCE [LARGE SCALE GENOMIC DNA]</scope>
    <source>
        <strain evidence="2 4">DSM 1735</strain>
    </source>
</reference>
<dbReference type="EMBL" id="CP009288">
    <property type="protein sequence ID" value="AIQ14375.1"/>
    <property type="molecule type" value="Genomic_DNA"/>
</dbReference>
<sequence length="76" mass="7178">MAPEAAARRTQRSRKRAAGREARCPGWGAPAGSGTQGSGAQSGPAAGNLAGSGANSSGVTGSGGAPYPAQPEAGGR</sequence>
<evidence type="ECO:0000313" key="2">
    <source>
        <dbReference type="EMBL" id="AIQ14375.1"/>
    </source>
</evidence>
<feature type="region of interest" description="Disordered" evidence="1">
    <location>
        <begin position="1"/>
        <end position="76"/>
    </location>
</feature>
<dbReference type="STRING" id="44251.PDUR_22570"/>
<name>A0A089HUG2_PAEDU</name>